<dbReference type="Proteomes" id="UP000823775">
    <property type="component" value="Unassembled WGS sequence"/>
</dbReference>
<feature type="compositionally biased region" description="Basic and acidic residues" evidence="1">
    <location>
        <begin position="425"/>
        <end position="434"/>
    </location>
</feature>
<gene>
    <name evidence="2" type="ORF">HAX54_008418</name>
</gene>
<feature type="compositionally biased region" description="Acidic residues" evidence="1">
    <location>
        <begin position="1"/>
        <end position="11"/>
    </location>
</feature>
<feature type="compositionally biased region" description="Polar residues" evidence="1">
    <location>
        <begin position="40"/>
        <end position="57"/>
    </location>
</feature>
<feature type="region of interest" description="Disordered" evidence="1">
    <location>
        <begin position="1"/>
        <end position="66"/>
    </location>
</feature>
<dbReference type="PANTHER" id="PTHR33870">
    <property type="entry name" value="CARDIOMYOPATHY-ASSOCIATED PROTEIN"/>
    <property type="match status" value="1"/>
</dbReference>
<organism evidence="2 3">
    <name type="scientific">Datura stramonium</name>
    <name type="common">Jimsonweed</name>
    <name type="synonym">Common thornapple</name>
    <dbReference type="NCBI Taxonomy" id="4076"/>
    <lineage>
        <taxon>Eukaryota</taxon>
        <taxon>Viridiplantae</taxon>
        <taxon>Streptophyta</taxon>
        <taxon>Embryophyta</taxon>
        <taxon>Tracheophyta</taxon>
        <taxon>Spermatophyta</taxon>
        <taxon>Magnoliopsida</taxon>
        <taxon>eudicotyledons</taxon>
        <taxon>Gunneridae</taxon>
        <taxon>Pentapetalae</taxon>
        <taxon>asterids</taxon>
        <taxon>lamiids</taxon>
        <taxon>Solanales</taxon>
        <taxon>Solanaceae</taxon>
        <taxon>Solanoideae</taxon>
        <taxon>Datureae</taxon>
        <taxon>Datura</taxon>
    </lineage>
</organism>
<evidence type="ECO:0000313" key="2">
    <source>
        <dbReference type="EMBL" id="MCD7450781.1"/>
    </source>
</evidence>
<sequence>MLEAQTVEDIELAFRGTSEKETENSNVHELPNAKPVAEESGSSGNAAVQRSSSQNDSGMPEVEARTIEDIESAFRINSEKEIVHLDVLEQPNAKLGTEESGDSDDAEVFDVSSSVQEDSGMPQPNVELATEESEDSADAAVFDVSSSVQQDSGMPVVEAQTAEDINLAFRQIAEQETAEKSNVLEQPNSELATEESGDSDDAAVFEVSSLVQEDSGMPVLEAQTAEDINLAFRQIYEQEIAEKSDVLEQPNAELGTEESGVSADAAVFDVEQISEQETAEKSNVLEQPNAELATEESGNIAAAAEASSSALEDSEMPVLEAQTVEDIDMVFRRISEKEMEKSNVLEQPNVELATEVSGSSDDTAVLEASSMTRNMQLPILETRPTEYFDLDYENFLRRIWRVSEFGEVETGQGDHEAVVKEAEALTAEKPDHAVDIPTTADVKGKKDKSHKKGSSSSSSSDSSSSDSDKE</sequence>
<dbReference type="PANTHER" id="PTHR33870:SF4">
    <property type="entry name" value="CARDIOMYOPATHY-ASSOCIATED PROTEIN"/>
    <property type="match status" value="1"/>
</dbReference>
<proteinExistence type="predicted"/>
<evidence type="ECO:0000256" key="1">
    <source>
        <dbReference type="SAM" id="MobiDB-lite"/>
    </source>
</evidence>
<keyword evidence="3" id="KW-1185">Reference proteome</keyword>
<evidence type="ECO:0000313" key="3">
    <source>
        <dbReference type="Proteomes" id="UP000823775"/>
    </source>
</evidence>
<comment type="caution">
    <text evidence="2">The sequence shown here is derived from an EMBL/GenBank/DDBJ whole genome shotgun (WGS) entry which is preliminary data.</text>
</comment>
<accession>A0ABS8RVD7</accession>
<feature type="region of interest" description="Disordered" evidence="1">
    <location>
        <begin position="93"/>
        <end position="137"/>
    </location>
</feature>
<feature type="compositionally biased region" description="Low complexity" evidence="1">
    <location>
        <begin position="295"/>
        <end position="311"/>
    </location>
</feature>
<name>A0ABS8RVD7_DATST</name>
<reference evidence="2 3" key="1">
    <citation type="journal article" date="2021" name="BMC Genomics">
        <title>Datura genome reveals duplications of psychoactive alkaloid biosynthetic genes and high mutation rate following tissue culture.</title>
        <authorList>
            <person name="Rajewski A."/>
            <person name="Carter-House D."/>
            <person name="Stajich J."/>
            <person name="Litt A."/>
        </authorList>
    </citation>
    <scope>NUCLEOTIDE SEQUENCE [LARGE SCALE GENOMIC DNA]</scope>
    <source>
        <strain evidence="2">AR-01</strain>
    </source>
</reference>
<feature type="region of interest" description="Disordered" evidence="1">
    <location>
        <begin position="177"/>
        <end position="201"/>
    </location>
</feature>
<feature type="compositionally biased region" description="Acidic residues" evidence="1">
    <location>
        <begin position="192"/>
        <end position="201"/>
    </location>
</feature>
<feature type="region of interest" description="Disordered" evidence="1">
    <location>
        <begin position="425"/>
        <end position="470"/>
    </location>
</feature>
<feature type="compositionally biased region" description="Acidic residues" evidence="1">
    <location>
        <begin position="99"/>
        <end position="108"/>
    </location>
</feature>
<feature type="compositionally biased region" description="Low complexity" evidence="1">
    <location>
        <begin position="454"/>
        <end position="470"/>
    </location>
</feature>
<dbReference type="EMBL" id="JACEIK010000144">
    <property type="protein sequence ID" value="MCD7450781.1"/>
    <property type="molecule type" value="Genomic_DNA"/>
</dbReference>
<protein>
    <submittedName>
        <fullName evidence="2">Uncharacterized protein</fullName>
    </submittedName>
</protein>
<feature type="region of interest" description="Disordered" evidence="1">
    <location>
        <begin position="271"/>
        <end position="319"/>
    </location>
</feature>